<dbReference type="Gene3D" id="1.10.10.10">
    <property type="entry name" value="Winged helix-like DNA-binding domain superfamily/Winged helix DNA-binding domain"/>
    <property type="match status" value="1"/>
</dbReference>
<feature type="domain" description="RNA polymerase sigma-70 region 2" evidence="2">
    <location>
        <begin position="11"/>
        <end position="74"/>
    </location>
</feature>
<dbReference type="InterPro" id="IPR013249">
    <property type="entry name" value="RNA_pol_sigma70_r4_t2"/>
</dbReference>
<evidence type="ECO:0000256" key="1">
    <source>
        <dbReference type="ARBA" id="ARBA00011344"/>
    </source>
</evidence>
<dbReference type="PANTHER" id="PTHR30173:SF36">
    <property type="entry name" value="ECF RNA POLYMERASE SIGMA FACTOR SIGJ"/>
    <property type="match status" value="1"/>
</dbReference>
<dbReference type="NCBIfam" id="TIGR02957">
    <property type="entry name" value="SigX4"/>
    <property type="match status" value="1"/>
</dbReference>
<reference evidence="5" key="1">
    <citation type="submission" date="2019-06" db="EMBL/GenBank/DDBJ databases">
        <title>The complete genome of Emcibacter congregatus ZYLT.</title>
        <authorList>
            <person name="Zhao Z."/>
        </authorList>
    </citation>
    <scope>NUCLEOTIDE SEQUENCE [LARGE SCALE GENOMIC DNA]</scope>
    <source>
        <strain evidence="5">MCCC 1A06723</strain>
    </source>
</reference>
<dbReference type="GO" id="GO:0006352">
    <property type="term" value="P:DNA-templated transcription initiation"/>
    <property type="evidence" value="ECO:0007669"/>
    <property type="project" value="InterPro"/>
</dbReference>
<sequence>MTDTDLLTDFETARPRLRGLAYRLLGSLSDAEDAVQECFLKWQAADRTAIDNPAAWLTTVCTRHCLDVLKSAQRSRVDYVGPWLPEPLAGTEEGDPEQQVALASSLSLAFLTLLERLTPKERAAYLLREIFDQDYAEVAEIIGATEPNCRKLVSRARDYVKGERPRAVVPVERQQSLLESFLGALGSGDTDRLSSLLSEDIRLTTDGGGKAHAIREPLFGVERIVHFFRVIFINNAGQGRIEMSLLNGAPALIVELDGMVVTALSFDWDDDGRIREILIMRNPDKLERLQGIYQSVGVL</sequence>
<dbReference type="GO" id="GO:0003677">
    <property type="term" value="F:DNA binding"/>
    <property type="evidence" value="ECO:0007669"/>
    <property type="project" value="InterPro"/>
</dbReference>
<dbReference type="Gene3D" id="1.10.1740.10">
    <property type="match status" value="1"/>
</dbReference>
<dbReference type="Gene3D" id="3.10.450.50">
    <property type="match status" value="1"/>
</dbReference>
<dbReference type="SUPFAM" id="SSF88659">
    <property type="entry name" value="Sigma3 and sigma4 domains of RNA polymerase sigma factors"/>
    <property type="match status" value="1"/>
</dbReference>
<evidence type="ECO:0000313" key="5">
    <source>
        <dbReference type="Proteomes" id="UP000319148"/>
    </source>
</evidence>
<dbReference type="InterPro" id="IPR014303">
    <property type="entry name" value="RNA_pol_sigma-70_ECF"/>
</dbReference>
<keyword evidence="5" id="KW-1185">Reference proteome</keyword>
<dbReference type="InterPro" id="IPR014284">
    <property type="entry name" value="RNA_pol_sigma-70_dom"/>
</dbReference>
<dbReference type="GO" id="GO:0016987">
    <property type="term" value="F:sigma factor activity"/>
    <property type="evidence" value="ECO:0007669"/>
    <property type="project" value="InterPro"/>
</dbReference>
<dbReference type="PANTHER" id="PTHR30173">
    <property type="entry name" value="SIGMA 19 FACTOR"/>
    <property type="match status" value="1"/>
</dbReference>
<dbReference type="InterPro" id="IPR007627">
    <property type="entry name" value="RNA_pol_sigma70_r2"/>
</dbReference>
<dbReference type="OrthoDB" id="9794372at2"/>
<organism evidence="4 5">
    <name type="scientific">Emcibacter nanhaiensis</name>
    <dbReference type="NCBI Taxonomy" id="1505037"/>
    <lineage>
        <taxon>Bacteria</taxon>
        <taxon>Pseudomonadati</taxon>
        <taxon>Pseudomonadota</taxon>
        <taxon>Alphaproteobacteria</taxon>
        <taxon>Emcibacterales</taxon>
        <taxon>Emcibacteraceae</taxon>
        <taxon>Emcibacter</taxon>
    </lineage>
</organism>
<evidence type="ECO:0000313" key="4">
    <source>
        <dbReference type="EMBL" id="TPD62054.1"/>
    </source>
</evidence>
<dbReference type="AlphaFoldDB" id="A0A501PQ07"/>
<dbReference type="SUPFAM" id="SSF54427">
    <property type="entry name" value="NTF2-like"/>
    <property type="match status" value="1"/>
</dbReference>
<dbReference type="NCBIfam" id="NF007214">
    <property type="entry name" value="PRK09636.1"/>
    <property type="match status" value="1"/>
</dbReference>
<dbReference type="Proteomes" id="UP000319148">
    <property type="component" value="Unassembled WGS sequence"/>
</dbReference>
<accession>A0A501PQ07</accession>
<name>A0A501PQ07_9PROT</name>
<dbReference type="InterPro" id="IPR036388">
    <property type="entry name" value="WH-like_DNA-bd_sf"/>
</dbReference>
<comment type="caution">
    <text evidence="4">The sequence shown here is derived from an EMBL/GenBank/DDBJ whole genome shotgun (WGS) entry which is preliminary data.</text>
</comment>
<dbReference type="NCBIfam" id="TIGR02937">
    <property type="entry name" value="sigma70-ECF"/>
    <property type="match status" value="1"/>
</dbReference>
<dbReference type="InterPro" id="IPR032710">
    <property type="entry name" value="NTF2-like_dom_sf"/>
</dbReference>
<protein>
    <submittedName>
        <fullName evidence="4">RNA polymerase sigma-70 factor</fullName>
    </submittedName>
</protein>
<feature type="domain" description="RNA polymerase sigma factor 70 region 4 type 2" evidence="3">
    <location>
        <begin position="108"/>
        <end position="157"/>
    </location>
</feature>
<dbReference type="InterPro" id="IPR052704">
    <property type="entry name" value="ECF_Sigma-70_Domain"/>
</dbReference>
<gene>
    <name evidence="4" type="ORF">FIV46_05910</name>
</gene>
<dbReference type="EMBL" id="VFIY01000005">
    <property type="protein sequence ID" value="TPD62054.1"/>
    <property type="molecule type" value="Genomic_DNA"/>
</dbReference>
<dbReference type="Pfam" id="PF04542">
    <property type="entry name" value="Sigma70_r2"/>
    <property type="match status" value="1"/>
</dbReference>
<dbReference type="InterPro" id="IPR013325">
    <property type="entry name" value="RNA_pol_sigma_r2"/>
</dbReference>
<comment type="subunit">
    <text evidence="1">Interacts transiently with the RNA polymerase catalytic core formed by RpoA, RpoB, RpoC and RpoZ (2 alpha, 1 beta, 1 beta' and 1 omega subunit) to form the RNA polymerase holoenzyme that can initiate transcription.</text>
</comment>
<proteinExistence type="predicted"/>
<dbReference type="SUPFAM" id="SSF88946">
    <property type="entry name" value="Sigma2 domain of RNA polymerase sigma factors"/>
    <property type="match status" value="1"/>
</dbReference>
<dbReference type="Pfam" id="PF08281">
    <property type="entry name" value="Sigma70_r4_2"/>
    <property type="match status" value="1"/>
</dbReference>
<dbReference type="InterPro" id="IPR013324">
    <property type="entry name" value="RNA_pol_sigma_r3/r4-like"/>
</dbReference>
<evidence type="ECO:0000259" key="2">
    <source>
        <dbReference type="Pfam" id="PF04542"/>
    </source>
</evidence>
<evidence type="ECO:0000259" key="3">
    <source>
        <dbReference type="Pfam" id="PF08281"/>
    </source>
</evidence>